<keyword evidence="1" id="KW-0812">Transmembrane</keyword>
<dbReference type="Gene3D" id="3.30.70.270">
    <property type="match status" value="1"/>
</dbReference>
<dbReference type="SUPFAM" id="SSF158472">
    <property type="entry name" value="HAMP domain-like"/>
    <property type="match status" value="1"/>
</dbReference>
<dbReference type="InterPro" id="IPR035919">
    <property type="entry name" value="EAL_sf"/>
</dbReference>
<dbReference type="SUPFAM" id="SSF141868">
    <property type="entry name" value="EAL domain-like"/>
    <property type="match status" value="1"/>
</dbReference>
<dbReference type="InterPro" id="IPR001633">
    <property type="entry name" value="EAL_dom"/>
</dbReference>
<reference evidence="5 6" key="1">
    <citation type="submission" date="2021-04" db="EMBL/GenBank/DDBJ databases">
        <title>The genome sequence of Ideonella sp. 3Y2.</title>
        <authorList>
            <person name="Liu Y."/>
        </authorList>
    </citation>
    <scope>NUCLEOTIDE SEQUENCE [LARGE SCALE GENOMIC DNA]</scope>
    <source>
        <strain evidence="5 6">3Y2</strain>
    </source>
</reference>
<evidence type="ECO:0000256" key="1">
    <source>
        <dbReference type="SAM" id="Phobius"/>
    </source>
</evidence>
<dbReference type="InterPro" id="IPR003660">
    <property type="entry name" value="HAMP_dom"/>
</dbReference>
<name>A0A941BHK4_9BURK</name>
<dbReference type="SMART" id="SM00052">
    <property type="entry name" value="EAL"/>
    <property type="match status" value="1"/>
</dbReference>
<feature type="domain" description="GGDEF" evidence="4">
    <location>
        <begin position="156"/>
        <end position="311"/>
    </location>
</feature>
<evidence type="ECO:0000259" key="3">
    <source>
        <dbReference type="PROSITE" id="PS50885"/>
    </source>
</evidence>
<dbReference type="Pfam" id="PF00563">
    <property type="entry name" value="EAL"/>
    <property type="match status" value="1"/>
</dbReference>
<dbReference type="PANTHER" id="PTHR33121:SF79">
    <property type="entry name" value="CYCLIC DI-GMP PHOSPHODIESTERASE PDED-RELATED"/>
    <property type="match status" value="1"/>
</dbReference>
<dbReference type="NCBIfam" id="TIGR00254">
    <property type="entry name" value="GGDEF"/>
    <property type="match status" value="2"/>
</dbReference>
<dbReference type="SMART" id="SM00304">
    <property type="entry name" value="HAMP"/>
    <property type="match status" value="1"/>
</dbReference>
<dbReference type="CDD" id="cd06225">
    <property type="entry name" value="HAMP"/>
    <property type="match status" value="1"/>
</dbReference>
<organism evidence="5 6">
    <name type="scientific">Ideonella alba</name>
    <dbReference type="NCBI Taxonomy" id="2824118"/>
    <lineage>
        <taxon>Bacteria</taxon>
        <taxon>Pseudomonadati</taxon>
        <taxon>Pseudomonadota</taxon>
        <taxon>Betaproteobacteria</taxon>
        <taxon>Burkholderiales</taxon>
        <taxon>Sphaerotilaceae</taxon>
        <taxon>Ideonella</taxon>
    </lineage>
</organism>
<feature type="domain" description="EAL" evidence="2">
    <location>
        <begin position="320"/>
        <end position="573"/>
    </location>
</feature>
<dbReference type="InterPro" id="IPR029787">
    <property type="entry name" value="Nucleotide_cyclase"/>
</dbReference>
<dbReference type="AlphaFoldDB" id="A0A941BHK4"/>
<evidence type="ECO:0000313" key="5">
    <source>
        <dbReference type="EMBL" id="MBQ0933242.1"/>
    </source>
</evidence>
<keyword evidence="6" id="KW-1185">Reference proteome</keyword>
<dbReference type="GO" id="GO:0007165">
    <property type="term" value="P:signal transduction"/>
    <property type="evidence" value="ECO:0007669"/>
    <property type="project" value="InterPro"/>
</dbReference>
<feature type="domain" description="HAMP" evidence="3">
    <location>
        <begin position="68"/>
        <end position="120"/>
    </location>
</feature>
<feature type="transmembrane region" description="Helical" evidence="1">
    <location>
        <begin position="20"/>
        <end position="41"/>
    </location>
</feature>
<dbReference type="Gene3D" id="6.10.340.10">
    <property type="match status" value="1"/>
</dbReference>
<dbReference type="Proteomes" id="UP000676246">
    <property type="component" value="Unassembled WGS sequence"/>
</dbReference>
<dbReference type="Pfam" id="PF00990">
    <property type="entry name" value="GGDEF"/>
    <property type="match status" value="2"/>
</dbReference>
<dbReference type="SUPFAM" id="SSF55073">
    <property type="entry name" value="Nucleotide cyclase"/>
    <property type="match status" value="1"/>
</dbReference>
<dbReference type="GO" id="GO:0071111">
    <property type="term" value="F:cyclic-guanylate-specific phosphodiesterase activity"/>
    <property type="evidence" value="ECO:0007669"/>
    <property type="project" value="InterPro"/>
</dbReference>
<dbReference type="PANTHER" id="PTHR33121">
    <property type="entry name" value="CYCLIC DI-GMP PHOSPHODIESTERASE PDEF"/>
    <property type="match status" value="1"/>
</dbReference>
<dbReference type="PROSITE" id="PS50885">
    <property type="entry name" value="HAMP"/>
    <property type="match status" value="1"/>
</dbReference>
<dbReference type="Pfam" id="PF00672">
    <property type="entry name" value="HAMP"/>
    <property type="match status" value="1"/>
</dbReference>
<dbReference type="PROSITE" id="PS50883">
    <property type="entry name" value="EAL"/>
    <property type="match status" value="1"/>
</dbReference>
<keyword evidence="1" id="KW-1133">Transmembrane helix</keyword>
<dbReference type="InterPro" id="IPR000160">
    <property type="entry name" value="GGDEF_dom"/>
</dbReference>
<dbReference type="EMBL" id="JAGQDD010000025">
    <property type="protein sequence ID" value="MBQ0933242.1"/>
    <property type="molecule type" value="Genomic_DNA"/>
</dbReference>
<protein>
    <submittedName>
        <fullName evidence="5">EAL domain-containing protein</fullName>
    </submittedName>
</protein>
<accession>A0A941BHK4</accession>
<dbReference type="InterPro" id="IPR050706">
    <property type="entry name" value="Cyclic-di-GMP_PDE-like"/>
</dbReference>
<dbReference type="PROSITE" id="PS50887">
    <property type="entry name" value="GGDEF"/>
    <property type="match status" value="1"/>
</dbReference>
<dbReference type="GO" id="GO:0016020">
    <property type="term" value="C:membrane"/>
    <property type="evidence" value="ECO:0007669"/>
    <property type="project" value="InterPro"/>
</dbReference>
<comment type="caution">
    <text evidence="5">The sequence shown here is derived from an EMBL/GenBank/DDBJ whole genome shotgun (WGS) entry which is preliminary data.</text>
</comment>
<evidence type="ECO:0000259" key="2">
    <source>
        <dbReference type="PROSITE" id="PS50883"/>
    </source>
</evidence>
<proteinExistence type="predicted"/>
<dbReference type="InterPro" id="IPR043128">
    <property type="entry name" value="Rev_trsase/Diguanyl_cyclase"/>
</dbReference>
<evidence type="ECO:0000313" key="6">
    <source>
        <dbReference type="Proteomes" id="UP000676246"/>
    </source>
</evidence>
<sequence length="579" mass="61724">MPTGLLDPGQGLNSIRWRFALAGGVLGALAALGSVTALGGAALGQPRAWAVVAGAAVGVGAAIFWMASRLTGLVDALRRSTDAIADGDFGAPVEVDCACEIGGLANSFRRMRSRLNDNVLRINLLAYTDPITRLPNRSVVDRLLNFALDPSRSETYRAAIIFIDLDGFKRVNDTLGHAGGDALLAQAAERLLQQGLERDLHTIDTCLDAFGTPCDRLPRDVVFARFAGDEFVAILPGTTDRAELAEIGERIVRSLAAPFSVQGQEVTVGASLGIAITPDDSVDPKEILAFADLAMYGSKQAGKSRYQFFDQQARQALLDATRIEAELRMALEQGQLRLHFQPKFQLRDGQLSGVEALVRWAHPTRGLLPPGAFIDIAERSGLMGELGRQVLTMAVAQCRQWMVQGRPLNVAVNVSPSQFSDPHFCAEVLEAIEQAGIPAELLSIEITESMAMTDFAATAARLARLRAAGVMIALDDFGIGFSNLSQLSRLPLDILKVDRSLVSALGTDPRADAIVRAIIGMAHALSCRVIAEGIETEPQRAHVRDLGCDCGQGFLLGRPVPADAVVLLPGAAVEPALAS</sequence>
<dbReference type="Gene3D" id="3.20.20.450">
    <property type="entry name" value="EAL domain"/>
    <property type="match status" value="1"/>
</dbReference>
<gene>
    <name evidence="5" type="ORF">KAK03_22445</name>
</gene>
<dbReference type="SMART" id="SM00267">
    <property type="entry name" value="GGDEF"/>
    <property type="match status" value="1"/>
</dbReference>
<keyword evidence="1" id="KW-0472">Membrane</keyword>
<feature type="transmembrane region" description="Helical" evidence="1">
    <location>
        <begin position="48"/>
        <end position="67"/>
    </location>
</feature>
<dbReference type="CDD" id="cd01948">
    <property type="entry name" value="EAL"/>
    <property type="match status" value="1"/>
</dbReference>
<dbReference type="CDD" id="cd01949">
    <property type="entry name" value="GGDEF"/>
    <property type="match status" value="1"/>
</dbReference>
<dbReference type="RefSeq" id="WP_210856910.1">
    <property type="nucleotide sequence ID" value="NZ_JAGQDD010000025.1"/>
</dbReference>
<evidence type="ECO:0000259" key="4">
    <source>
        <dbReference type="PROSITE" id="PS50887"/>
    </source>
</evidence>